<proteinExistence type="predicted"/>
<feature type="non-terminal residue" evidence="1">
    <location>
        <position position="1"/>
    </location>
</feature>
<dbReference type="InterPro" id="IPR009798">
    <property type="entry name" value="Wun1-like"/>
</dbReference>
<dbReference type="InterPro" id="IPR032710">
    <property type="entry name" value="NTF2-like_dom_sf"/>
</dbReference>
<keyword evidence="2" id="KW-1185">Reference proteome</keyword>
<evidence type="ECO:0000313" key="1">
    <source>
        <dbReference type="EMBL" id="EPS73020.1"/>
    </source>
</evidence>
<dbReference type="Pfam" id="PF07107">
    <property type="entry name" value="WI12"/>
    <property type="match status" value="1"/>
</dbReference>
<accession>S8D0V9</accession>
<dbReference type="SUPFAM" id="SSF54427">
    <property type="entry name" value="NTF2-like"/>
    <property type="match status" value="1"/>
</dbReference>
<evidence type="ECO:0000313" key="2">
    <source>
        <dbReference type="Proteomes" id="UP000015453"/>
    </source>
</evidence>
<comment type="caution">
    <text evidence="1">The sequence shown here is derived from an EMBL/GenBank/DDBJ whole genome shotgun (WGS) entry which is preliminary data.</text>
</comment>
<dbReference type="EMBL" id="AUSU01000595">
    <property type="protein sequence ID" value="EPS73020.1"/>
    <property type="molecule type" value="Genomic_DNA"/>
</dbReference>
<organism evidence="1 2">
    <name type="scientific">Genlisea aurea</name>
    <dbReference type="NCBI Taxonomy" id="192259"/>
    <lineage>
        <taxon>Eukaryota</taxon>
        <taxon>Viridiplantae</taxon>
        <taxon>Streptophyta</taxon>
        <taxon>Embryophyta</taxon>
        <taxon>Tracheophyta</taxon>
        <taxon>Spermatophyta</taxon>
        <taxon>Magnoliopsida</taxon>
        <taxon>eudicotyledons</taxon>
        <taxon>Gunneridae</taxon>
        <taxon>Pentapetalae</taxon>
        <taxon>asterids</taxon>
        <taxon>lamiids</taxon>
        <taxon>Lamiales</taxon>
        <taxon>Lentibulariaceae</taxon>
        <taxon>Genlisea</taxon>
    </lineage>
</organism>
<protein>
    <recommendedName>
        <fullName evidence="3">Wound-induced protein 1</fullName>
    </recommendedName>
</protein>
<dbReference type="OrthoDB" id="1922476at2759"/>
<name>S8D0V9_9LAMI</name>
<dbReference type="PANTHER" id="PTHR33703">
    <property type="entry name" value="OS07G0691300 PROTEIN"/>
    <property type="match status" value="1"/>
</dbReference>
<evidence type="ECO:0008006" key="3">
    <source>
        <dbReference type="Google" id="ProtNLM"/>
    </source>
</evidence>
<dbReference type="AlphaFoldDB" id="S8D0V9"/>
<reference evidence="1 2" key="1">
    <citation type="journal article" date="2013" name="BMC Genomics">
        <title>The miniature genome of a carnivorous plant Genlisea aurea contains a low number of genes and short non-coding sequences.</title>
        <authorList>
            <person name="Leushkin E.V."/>
            <person name="Sutormin R.A."/>
            <person name="Nabieva E.R."/>
            <person name="Penin A.A."/>
            <person name="Kondrashov A.S."/>
            <person name="Logacheva M.D."/>
        </authorList>
    </citation>
    <scope>NUCLEOTIDE SEQUENCE [LARGE SCALE GENOMIC DNA]</scope>
</reference>
<dbReference type="Gene3D" id="3.10.450.50">
    <property type="match status" value="1"/>
</dbReference>
<dbReference type="Proteomes" id="UP000015453">
    <property type="component" value="Unassembled WGS sequence"/>
</dbReference>
<sequence>KNIAVVRSLYDAVSNSDDVRISAIVVDDLDWWFHGPQNCHFMMNALTGKSSTTAPRFKFEPKSIDAIGNRVIVEGWEGAKVYWVHVWTLRGGKIGQFREYFNTWVTVRDFRRRNFDHCRESSTDSHTLWQSHPRDLAKRSFPGLMLAI</sequence>
<dbReference type="PANTHER" id="PTHR33703:SF16">
    <property type="entry name" value="OS05G0342100 PROTEIN"/>
    <property type="match status" value="1"/>
</dbReference>
<gene>
    <name evidence="1" type="ORF">M569_01735</name>
</gene>